<organism evidence="1">
    <name type="scientific">Rhizophora mucronata</name>
    <name type="common">Asiatic mangrove</name>
    <dbReference type="NCBI Taxonomy" id="61149"/>
    <lineage>
        <taxon>Eukaryota</taxon>
        <taxon>Viridiplantae</taxon>
        <taxon>Streptophyta</taxon>
        <taxon>Embryophyta</taxon>
        <taxon>Tracheophyta</taxon>
        <taxon>Spermatophyta</taxon>
        <taxon>Magnoliopsida</taxon>
        <taxon>eudicotyledons</taxon>
        <taxon>Gunneridae</taxon>
        <taxon>Pentapetalae</taxon>
        <taxon>rosids</taxon>
        <taxon>fabids</taxon>
        <taxon>Malpighiales</taxon>
        <taxon>Rhizophoraceae</taxon>
        <taxon>Rhizophora</taxon>
    </lineage>
</organism>
<sequence>MTQKGKWEILLKNTESRLSEPYLHKIEAKRINLFTSNSLQLERN</sequence>
<proteinExistence type="predicted"/>
<dbReference type="AlphaFoldDB" id="A0A2P2M0Z3"/>
<dbReference type="EMBL" id="GGEC01043411">
    <property type="protein sequence ID" value="MBX23895.1"/>
    <property type="molecule type" value="Transcribed_RNA"/>
</dbReference>
<accession>A0A2P2M0Z3</accession>
<evidence type="ECO:0000313" key="1">
    <source>
        <dbReference type="EMBL" id="MBX23895.1"/>
    </source>
</evidence>
<reference evidence="1" key="1">
    <citation type="submission" date="2018-02" db="EMBL/GenBank/DDBJ databases">
        <title>Rhizophora mucronata_Transcriptome.</title>
        <authorList>
            <person name="Meera S.P."/>
            <person name="Sreeshan A."/>
            <person name="Augustine A."/>
        </authorList>
    </citation>
    <scope>NUCLEOTIDE SEQUENCE</scope>
    <source>
        <tissue evidence="1">Leaf</tissue>
    </source>
</reference>
<protein>
    <submittedName>
        <fullName evidence="1">Uncharacterized protein</fullName>
    </submittedName>
</protein>
<name>A0A2P2M0Z3_RHIMU</name>